<evidence type="ECO:0000256" key="2">
    <source>
        <dbReference type="ARBA" id="ARBA00008035"/>
    </source>
</evidence>
<comment type="function">
    <text evidence="6">Component of the NuA4 histone acetyltransferase complex which is involved in transcriptional activation of selected genes principally by acetylation of nucleosomal histone H4 and H2A. The NuA4 complex is also involved in DNA repair. Involved in gene silencing by neighboring heterochromatin, blockage of the silencing spreading along the chromosome, and required for cell cycle progression through G2/M.</text>
</comment>
<dbReference type="GO" id="GO:0006357">
    <property type="term" value="P:regulation of transcription by RNA polymerase II"/>
    <property type="evidence" value="ECO:0007669"/>
    <property type="project" value="InterPro"/>
</dbReference>
<evidence type="ECO:0000256" key="3">
    <source>
        <dbReference type="ARBA" id="ARBA00023015"/>
    </source>
</evidence>
<feature type="region of interest" description="Disordered" evidence="8">
    <location>
        <begin position="570"/>
        <end position="595"/>
    </location>
</feature>
<evidence type="ECO:0000256" key="6">
    <source>
        <dbReference type="ARBA" id="ARBA00025513"/>
    </source>
</evidence>
<dbReference type="OrthoDB" id="435275at2759"/>
<dbReference type="STRING" id="1507870.A0A1V8SZH4"/>
<comment type="caution">
    <text evidence="10">The sequence shown here is derived from an EMBL/GenBank/DDBJ whole genome shotgun (WGS) entry which is preliminary data.</text>
</comment>
<evidence type="ECO:0000313" key="11">
    <source>
        <dbReference type="Proteomes" id="UP000192596"/>
    </source>
</evidence>
<dbReference type="AlphaFoldDB" id="A0A1V8SZH4"/>
<dbReference type="InterPro" id="IPR019542">
    <property type="entry name" value="Enhancer_polycomb-like_N"/>
</dbReference>
<proteinExistence type="inferred from homology"/>
<comment type="subcellular location">
    <subcellularLocation>
        <location evidence="1 7">Nucleus</location>
    </subcellularLocation>
</comment>
<keyword evidence="11" id="KW-1185">Reference proteome</keyword>
<evidence type="ECO:0000313" key="10">
    <source>
        <dbReference type="EMBL" id="OQO04557.1"/>
    </source>
</evidence>
<dbReference type="PANTHER" id="PTHR14898">
    <property type="entry name" value="ENHANCER OF POLYCOMB"/>
    <property type="match status" value="1"/>
</dbReference>
<feature type="compositionally biased region" description="Polar residues" evidence="8">
    <location>
        <begin position="340"/>
        <end position="353"/>
    </location>
</feature>
<keyword evidence="5 7" id="KW-0539">Nucleus</keyword>
<accession>A0A1V8SZH4</accession>
<gene>
    <name evidence="10" type="ORF">B0A48_09479</name>
</gene>
<evidence type="ECO:0000256" key="5">
    <source>
        <dbReference type="ARBA" id="ARBA00023242"/>
    </source>
</evidence>
<dbReference type="Pfam" id="PF10513">
    <property type="entry name" value="EPL1"/>
    <property type="match status" value="1"/>
</dbReference>
<dbReference type="GO" id="GO:0005634">
    <property type="term" value="C:nucleus"/>
    <property type="evidence" value="ECO:0007669"/>
    <property type="project" value="UniProtKB-SubCell"/>
</dbReference>
<evidence type="ECO:0000256" key="8">
    <source>
        <dbReference type="SAM" id="MobiDB-lite"/>
    </source>
</evidence>
<reference evidence="11" key="1">
    <citation type="submission" date="2017-03" db="EMBL/GenBank/DDBJ databases">
        <title>Genomes of endolithic fungi from Antarctica.</title>
        <authorList>
            <person name="Coleine C."/>
            <person name="Masonjones S."/>
            <person name="Stajich J.E."/>
        </authorList>
    </citation>
    <scope>NUCLEOTIDE SEQUENCE [LARGE SCALE GENOMIC DNA]</scope>
    <source>
        <strain evidence="11">CCFEE 5527</strain>
    </source>
</reference>
<evidence type="ECO:0000256" key="1">
    <source>
        <dbReference type="ARBA" id="ARBA00004123"/>
    </source>
</evidence>
<dbReference type="InterPro" id="IPR024943">
    <property type="entry name" value="Enhancer_polycomb"/>
</dbReference>
<dbReference type="Proteomes" id="UP000192596">
    <property type="component" value="Unassembled WGS sequence"/>
</dbReference>
<feature type="compositionally biased region" description="Basic and acidic residues" evidence="8">
    <location>
        <begin position="385"/>
        <end position="403"/>
    </location>
</feature>
<protein>
    <recommendedName>
        <fullName evidence="7">Enhancer of polycomb-like protein</fullName>
    </recommendedName>
</protein>
<feature type="domain" description="Enhancer of polycomb-like N-terminal" evidence="9">
    <location>
        <begin position="12"/>
        <end position="167"/>
    </location>
</feature>
<dbReference type="InParanoid" id="A0A1V8SZH4"/>
<organism evidence="10 11">
    <name type="scientific">Cryoendolithus antarcticus</name>
    <dbReference type="NCBI Taxonomy" id="1507870"/>
    <lineage>
        <taxon>Eukaryota</taxon>
        <taxon>Fungi</taxon>
        <taxon>Dikarya</taxon>
        <taxon>Ascomycota</taxon>
        <taxon>Pezizomycotina</taxon>
        <taxon>Dothideomycetes</taxon>
        <taxon>Dothideomycetidae</taxon>
        <taxon>Cladosporiales</taxon>
        <taxon>Cladosporiaceae</taxon>
        <taxon>Cryoendolithus</taxon>
    </lineage>
</organism>
<evidence type="ECO:0000256" key="7">
    <source>
        <dbReference type="RuleBase" id="RU361124"/>
    </source>
</evidence>
<evidence type="ECO:0000256" key="4">
    <source>
        <dbReference type="ARBA" id="ARBA00023163"/>
    </source>
</evidence>
<evidence type="ECO:0000259" key="9">
    <source>
        <dbReference type="Pfam" id="PF10513"/>
    </source>
</evidence>
<keyword evidence="3 7" id="KW-0805">Transcription regulation</keyword>
<sequence length="595" mass="67732">MSTRASNARHVRQRKLNTKQQLRIIREDEIDDQGEGEGHGQVTQVETGVEKAEETEFHLQKIIQGASAAALGDKVNQAYIPTPDATRAQGVEYDKLYPKTFSQPATYIRFSSTVEDCIGVPYCMDEEDDEVLAKLNEGKDVHGNSRRDKLGGCTEDTFEETMHFFEEASQRRQPFANLDNAPHPSLDEMEQEIDENLSNDAQKWLRLIYQHWIMRKGSRPLMPSVKVRVLDTNSEADDADPYICFRRREVRQTRKTRGRDAQVVEKLKKLRLELEQARSLVQMVVQRETLHKQQLEMSRKVFEQRAMLKKVKIEKGIIGDKGDDEDLLVNQRPVAKPKPRQSTTDQRPTTIKLRQSFDRQQTENDLPSYEDQRREADEMVNATVEQKKSQHRRWNEHYEDRTWRPITPPADPVDDRARWGFLPSPKAASYPTPPPTLPSEDSHKEDGDVDMLDAPAPLSPAGDHHQALQATGGASPEPDFRIWTMPGSWPRDPSPFSPPIVRQPAPACRLRKGRGGVMHLEARKQRPFGLCRTVVSDSDDSEDEDGRVGFFAVSDDKIFDYRTALHRSTVRAGGAESAERRSLPAPEATMVGVRS</sequence>
<dbReference type="EMBL" id="NAJO01000021">
    <property type="protein sequence ID" value="OQO04557.1"/>
    <property type="molecule type" value="Genomic_DNA"/>
</dbReference>
<feature type="region of interest" description="Disordered" evidence="8">
    <location>
        <begin position="322"/>
        <end position="509"/>
    </location>
</feature>
<name>A0A1V8SZH4_9PEZI</name>
<dbReference type="GO" id="GO:0035267">
    <property type="term" value="C:NuA4 histone acetyltransferase complex"/>
    <property type="evidence" value="ECO:0007669"/>
    <property type="project" value="InterPro"/>
</dbReference>
<comment type="similarity">
    <text evidence="2 7">Belongs to the enhancer of polycomb family.</text>
</comment>
<keyword evidence="4 7" id="KW-0804">Transcription</keyword>